<dbReference type="PROSITE" id="PS51063">
    <property type="entry name" value="HTH_CRP_2"/>
    <property type="match status" value="1"/>
</dbReference>
<dbReference type="InterPro" id="IPR036390">
    <property type="entry name" value="WH_DNA-bd_sf"/>
</dbReference>
<dbReference type="SUPFAM" id="SSF51206">
    <property type="entry name" value="cAMP-binding domain-like"/>
    <property type="match status" value="1"/>
</dbReference>
<evidence type="ECO:0000259" key="4">
    <source>
        <dbReference type="PROSITE" id="PS50042"/>
    </source>
</evidence>
<dbReference type="Proteomes" id="UP000764837">
    <property type="component" value="Unassembled WGS sequence"/>
</dbReference>
<dbReference type="InterPro" id="IPR012318">
    <property type="entry name" value="HTH_CRP"/>
</dbReference>
<keyword evidence="1" id="KW-0805">Transcription regulation</keyword>
<reference evidence="6 7" key="1">
    <citation type="submission" date="2021-01" db="EMBL/GenBank/DDBJ databases">
        <title>Sequencing the genomes of 1000 actinobacteria strains.</title>
        <authorList>
            <person name="Klenk H.-P."/>
        </authorList>
    </citation>
    <scope>NUCLEOTIDE SEQUENCE [LARGE SCALE GENOMIC DNA]</scope>
    <source>
        <strain evidence="6 7">DSM 100204</strain>
    </source>
</reference>
<evidence type="ECO:0000256" key="3">
    <source>
        <dbReference type="ARBA" id="ARBA00023163"/>
    </source>
</evidence>
<dbReference type="RefSeq" id="WP_204944799.1">
    <property type="nucleotide sequence ID" value="NZ_JAFBBP010000001.1"/>
</dbReference>
<dbReference type="SUPFAM" id="SSF46785">
    <property type="entry name" value="Winged helix' DNA-binding domain"/>
    <property type="match status" value="1"/>
</dbReference>
<dbReference type="InterPro" id="IPR000595">
    <property type="entry name" value="cNMP-bd_dom"/>
</dbReference>
<organism evidence="6 7">
    <name type="scientific">Micromonospora luteifusca</name>
    <dbReference type="NCBI Taxonomy" id="709860"/>
    <lineage>
        <taxon>Bacteria</taxon>
        <taxon>Bacillati</taxon>
        <taxon>Actinomycetota</taxon>
        <taxon>Actinomycetes</taxon>
        <taxon>Micromonosporales</taxon>
        <taxon>Micromonosporaceae</taxon>
        <taxon>Micromonospora</taxon>
    </lineage>
</organism>
<gene>
    <name evidence="6" type="ORF">JOD64_005411</name>
</gene>
<evidence type="ECO:0000256" key="1">
    <source>
        <dbReference type="ARBA" id="ARBA00023015"/>
    </source>
</evidence>
<dbReference type="EMBL" id="JAFBBP010000001">
    <property type="protein sequence ID" value="MBM7494189.1"/>
    <property type="molecule type" value="Genomic_DNA"/>
</dbReference>
<dbReference type="PROSITE" id="PS50042">
    <property type="entry name" value="CNMP_BINDING_3"/>
    <property type="match status" value="1"/>
</dbReference>
<feature type="domain" description="HTH crp-type" evidence="5">
    <location>
        <begin position="156"/>
        <end position="233"/>
    </location>
</feature>
<keyword evidence="7" id="KW-1185">Reference proteome</keyword>
<evidence type="ECO:0000259" key="5">
    <source>
        <dbReference type="PROSITE" id="PS51063"/>
    </source>
</evidence>
<evidence type="ECO:0000256" key="2">
    <source>
        <dbReference type="ARBA" id="ARBA00023125"/>
    </source>
</evidence>
<dbReference type="CDD" id="cd00038">
    <property type="entry name" value="CAP_ED"/>
    <property type="match status" value="1"/>
</dbReference>
<dbReference type="Gene3D" id="1.10.10.10">
    <property type="entry name" value="Winged helix-like DNA-binding domain superfamily/Winged helix DNA-binding domain"/>
    <property type="match status" value="1"/>
</dbReference>
<dbReference type="InterPro" id="IPR036388">
    <property type="entry name" value="WH-like_DNA-bd_sf"/>
</dbReference>
<accession>A0ABS2M165</accession>
<comment type="caution">
    <text evidence="6">The sequence shown here is derived from an EMBL/GenBank/DDBJ whole genome shotgun (WGS) entry which is preliminary data.</text>
</comment>
<keyword evidence="3" id="KW-0804">Transcription</keyword>
<dbReference type="Pfam" id="PF00027">
    <property type="entry name" value="cNMP_binding"/>
    <property type="match status" value="1"/>
</dbReference>
<name>A0ABS2M165_9ACTN</name>
<evidence type="ECO:0000313" key="7">
    <source>
        <dbReference type="Proteomes" id="UP000764837"/>
    </source>
</evidence>
<protein>
    <submittedName>
        <fullName evidence="6">CRP-like cAMP-binding protein</fullName>
    </submittedName>
</protein>
<dbReference type="SMART" id="SM00419">
    <property type="entry name" value="HTH_CRP"/>
    <property type="match status" value="1"/>
</dbReference>
<proteinExistence type="predicted"/>
<dbReference type="InterPro" id="IPR014710">
    <property type="entry name" value="RmlC-like_jellyroll"/>
</dbReference>
<feature type="domain" description="Cyclic nucleotide-binding" evidence="4">
    <location>
        <begin position="55"/>
        <end position="125"/>
    </location>
</feature>
<dbReference type="InterPro" id="IPR018490">
    <property type="entry name" value="cNMP-bd_dom_sf"/>
</dbReference>
<dbReference type="Gene3D" id="2.60.120.10">
    <property type="entry name" value="Jelly Rolls"/>
    <property type="match status" value="1"/>
</dbReference>
<evidence type="ECO:0000313" key="6">
    <source>
        <dbReference type="EMBL" id="MBM7494189.1"/>
    </source>
</evidence>
<sequence>MQIKERVSLRDADRQVSTLHRRTVLGRIILAKIDEGTFHAPVRRLPPEVHLYSWGDSGDWLYLINSGWVKSMTWSLNGKPCLLEISGPTAIVGVSSILRGRRAETAMTKSPTELTVIARDQLHQITDDRMLRDAWDHHLASHITEQQETLTNFVTLDSEHRLAMTLLRLAQKLGSGNGDGDGDGLIIDCRVTHEELAQMVGTTRSRVGYFLKRFQQAGMTRKHGHNIVVNANELTDYLTSCR</sequence>
<keyword evidence="2" id="KW-0238">DNA-binding</keyword>
<dbReference type="Pfam" id="PF13545">
    <property type="entry name" value="HTH_Crp_2"/>
    <property type="match status" value="1"/>
</dbReference>